<evidence type="ECO:0000313" key="2">
    <source>
        <dbReference type="Proteomes" id="UP000190328"/>
    </source>
</evidence>
<reference evidence="1 2" key="1">
    <citation type="submission" date="2017-02" db="EMBL/GenBank/DDBJ databases">
        <authorList>
            <person name="Peterson S.W."/>
        </authorList>
    </citation>
    <scope>NUCLEOTIDE SEQUENCE [LARGE SCALE GENOMIC DNA]</scope>
    <source>
        <strain evidence="1 2">ATCC BAA-1030</strain>
    </source>
</reference>
<gene>
    <name evidence="1" type="ORF">SAMN02745116_01024</name>
</gene>
<proteinExistence type="predicted"/>
<dbReference type="OrthoDB" id="5107704at2"/>
<dbReference type="EMBL" id="FUXI01000009">
    <property type="protein sequence ID" value="SJZ64091.1"/>
    <property type="molecule type" value="Genomic_DNA"/>
</dbReference>
<dbReference type="Gene3D" id="3.40.50.300">
    <property type="entry name" value="P-loop containing nucleotide triphosphate hydrolases"/>
    <property type="match status" value="2"/>
</dbReference>
<dbReference type="SUPFAM" id="SSF52540">
    <property type="entry name" value="P-loop containing nucleoside triphosphate hydrolases"/>
    <property type="match status" value="1"/>
</dbReference>
<dbReference type="Proteomes" id="UP000190328">
    <property type="component" value="Unassembled WGS sequence"/>
</dbReference>
<name>A0A1T4MB38_9ENTE</name>
<keyword evidence="2" id="KW-1185">Reference proteome</keyword>
<dbReference type="RefSeq" id="WP_078806948.1">
    <property type="nucleotide sequence ID" value="NZ_FUXI01000009.1"/>
</dbReference>
<dbReference type="InterPro" id="IPR027417">
    <property type="entry name" value="P-loop_NTPase"/>
</dbReference>
<accession>A0A1T4MB38</accession>
<organism evidence="1 2">
    <name type="scientific">Pilibacter termitis</name>
    <dbReference type="NCBI Taxonomy" id="263852"/>
    <lineage>
        <taxon>Bacteria</taxon>
        <taxon>Bacillati</taxon>
        <taxon>Bacillota</taxon>
        <taxon>Bacilli</taxon>
        <taxon>Lactobacillales</taxon>
        <taxon>Enterococcaceae</taxon>
        <taxon>Pilibacter</taxon>
    </lineage>
</organism>
<protein>
    <submittedName>
        <fullName evidence="1">Uncharacterized protein</fullName>
    </submittedName>
</protein>
<evidence type="ECO:0000313" key="1">
    <source>
        <dbReference type="EMBL" id="SJZ64091.1"/>
    </source>
</evidence>
<dbReference type="STRING" id="263852.SAMN02745116_01024"/>
<sequence>MDKKRLIHAVAGSGKTKTIIDDLDIDKRNLIITYTTTNQEEIRKRVINKYGQLPERTYIFGFFEFLYKFCLVPYYDQRFLGIDFNYKPKNNFDKNFFNQQRVIHFRLSNFLINKSDIDFLGRIDYFFDCVYIDEVQDFESYDFDWIKSLSNLNAKVWLLGDFYQKTYSTSRDGNKGSGIHKDRAKWLKELESFELDETSLMESYRCPANICDFVREKMKIQIFHHDENTIQSTVKFIDNQTEIDCIMSDDKIKKLFYQKSYNYNCNGQNWGDSKGGEFSDVCVILNPKTLDCFKKEHLSDLVPQTKNKFYVACTRTKGNLYFISEESINEYKKE</sequence>
<dbReference type="AlphaFoldDB" id="A0A1T4MB38"/>